<dbReference type="GO" id="GO:0005506">
    <property type="term" value="F:iron ion binding"/>
    <property type="evidence" value="ECO:0007669"/>
    <property type="project" value="InterPro"/>
</dbReference>
<keyword evidence="2" id="KW-0349">Heme</keyword>
<keyword evidence="3" id="KW-0560">Oxidoreductase</keyword>
<accession>W6QDT0</accession>
<evidence type="ECO:0000256" key="1">
    <source>
        <dbReference type="ARBA" id="ARBA00010617"/>
    </source>
</evidence>
<organism evidence="5 6">
    <name type="scientific">Penicillium roqueforti (strain FM164)</name>
    <dbReference type="NCBI Taxonomy" id="1365484"/>
    <lineage>
        <taxon>Eukaryota</taxon>
        <taxon>Fungi</taxon>
        <taxon>Dikarya</taxon>
        <taxon>Ascomycota</taxon>
        <taxon>Pezizomycotina</taxon>
        <taxon>Eurotiomycetes</taxon>
        <taxon>Eurotiomycetidae</taxon>
        <taxon>Eurotiales</taxon>
        <taxon>Aspergillaceae</taxon>
        <taxon>Penicillium</taxon>
    </lineage>
</organism>
<protein>
    <submittedName>
        <fullName evidence="5">Cytochrome P450</fullName>
    </submittedName>
</protein>
<comment type="similarity">
    <text evidence="1">Belongs to the cytochrome P450 family.</text>
</comment>
<keyword evidence="4" id="KW-0472">Membrane</keyword>
<feature type="transmembrane region" description="Helical" evidence="4">
    <location>
        <begin position="6"/>
        <end position="30"/>
    </location>
</feature>
<evidence type="ECO:0000256" key="4">
    <source>
        <dbReference type="SAM" id="Phobius"/>
    </source>
</evidence>
<keyword evidence="2" id="KW-0408">Iron</keyword>
<dbReference type="Pfam" id="PF00067">
    <property type="entry name" value="p450"/>
    <property type="match status" value="1"/>
</dbReference>
<name>W6QDT0_PENRF</name>
<evidence type="ECO:0000256" key="3">
    <source>
        <dbReference type="ARBA" id="ARBA00023002"/>
    </source>
</evidence>
<dbReference type="SUPFAM" id="SSF48264">
    <property type="entry name" value="Cytochrome P450"/>
    <property type="match status" value="1"/>
</dbReference>
<reference evidence="5" key="1">
    <citation type="journal article" date="2014" name="Nat. Commun.">
        <title>Multiple recent horizontal transfers of a large genomic region in cheese making fungi.</title>
        <authorList>
            <person name="Cheeseman K."/>
            <person name="Ropars J."/>
            <person name="Renault P."/>
            <person name="Dupont J."/>
            <person name="Gouzy J."/>
            <person name="Branca A."/>
            <person name="Abraham A.L."/>
            <person name="Ceppi M."/>
            <person name="Conseiller E."/>
            <person name="Debuchy R."/>
            <person name="Malagnac F."/>
            <person name="Goarin A."/>
            <person name="Silar P."/>
            <person name="Lacoste S."/>
            <person name="Sallet E."/>
            <person name="Bensimon A."/>
            <person name="Giraud T."/>
            <person name="Brygoo Y."/>
        </authorList>
    </citation>
    <scope>NUCLEOTIDE SEQUENCE [LARGE SCALE GENOMIC DNA]</scope>
    <source>
        <strain evidence="5">FM164</strain>
    </source>
</reference>
<keyword evidence="2" id="KW-0479">Metal-binding</keyword>
<gene>
    <name evidence="5" type="ORF">PROQFM164_S03g001585</name>
</gene>
<dbReference type="PANTHER" id="PTHR24305:SF96">
    <property type="entry name" value="CYTOCHROME P450 MONOOXYGENASE STCB-RELATED"/>
    <property type="match status" value="1"/>
</dbReference>
<evidence type="ECO:0000313" key="6">
    <source>
        <dbReference type="Proteomes" id="UP000030686"/>
    </source>
</evidence>
<proteinExistence type="inferred from homology"/>
<dbReference type="OMA" id="HAFSQNA"/>
<evidence type="ECO:0000313" key="5">
    <source>
        <dbReference type="EMBL" id="CDM34858.1"/>
    </source>
</evidence>
<dbReference type="InterPro" id="IPR050121">
    <property type="entry name" value="Cytochrome_P450_monoxygenase"/>
</dbReference>
<keyword evidence="4" id="KW-0812">Transmembrane</keyword>
<dbReference type="PANTHER" id="PTHR24305">
    <property type="entry name" value="CYTOCHROME P450"/>
    <property type="match status" value="1"/>
</dbReference>
<dbReference type="GO" id="GO:0020037">
    <property type="term" value="F:heme binding"/>
    <property type="evidence" value="ECO:0007669"/>
    <property type="project" value="InterPro"/>
</dbReference>
<dbReference type="STRING" id="1365484.W6QDT0"/>
<keyword evidence="6" id="KW-1185">Reference proteome</keyword>
<evidence type="ECO:0000256" key="2">
    <source>
        <dbReference type="ARBA" id="ARBA00022617"/>
    </source>
</evidence>
<dbReference type="EMBL" id="HG792017">
    <property type="protein sequence ID" value="CDM34858.1"/>
    <property type="molecule type" value="Genomic_DNA"/>
</dbReference>
<sequence>MELLGILSTSFLISHWLICIIGAALLSTIYRRLTNSLSHIPGPEISKCTDANYTYNWLNGTVPMYIHQLHGKYCPTVRIIPDQIDICDTDAVKETHKTNSQFSKTTFYRKLAIGNEPTVFSTTDRHFHTHRRRLLASPISNSSLARLEPLIANRVRIAVEKITMDIIAHGVTDVFKWWLFMATDIIGELTFGDSFRMLESSHQ</sequence>
<dbReference type="InterPro" id="IPR036396">
    <property type="entry name" value="Cyt_P450_sf"/>
</dbReference>
<keyword evidence="4" id="KW-1133">Transmembrane helix</keyword>
<dbReference type="Gene3D" id="1.10.630.10">
    <property type="entry name" value="Cytochrome P450"/>
    <property type="match status" value="1"/>
</dbReference>
<dbReference type="OrthoDB" id="1470350at2759"/>
<dbReference type="InterPro" id="IPR001128">
    <property type="entry name" value="Cyt_P450"/>
</dbReference>
<dbReference type="AlphaFoldDB" id="W6QDT0"/>
<dbReference type="GO" id="GO:0043386">
    <property type="term" value="P:mycotoxin biosynthetic process"/>
    <property type="evidence" value="ECO:0007669"/>
    <property type="project" value="UniProtKB-ARBA"/>
</dbReference>
<dbReference type="GO" id="GO:0004497">
    <property type="term" value="F:monooxygenase activity"/>
    <property type="evidence" value="ECO:0007669"/>
    <property type="project" value="InterPro"/>
</dbReference>
<dbReference type="Proteomes" id="UP000030686">
    <property type="component" value="Unassembled WGS sequence"/>
</dbReference>
<dbReference type="GO" id="GO:0016705">
    <property type="term" value="F:oxidoreductase activity, acting on paired donors, with incorporation or reduction of molecular oxygen"/>
    <property type="evidence" value="ECO:0007669"/>
    <property type="project" value="InterPro"/>
</dbReference>